<evidence type="ECO:0000256" key="3">
    <source>
        <dbReference type="SAM" id="MobiDB-lite"/>
    </source>
</evidence>
<evidence type="ECO:0000313" key="4">
    <source>
        <dbReference type="EMBL" id="SEQ55654.1"/>
    </source>
</evidence>
<keyword evidence="2" id="KW-0560">Oxidoreductase</keyword>
<dbReference type="PANTHER" id="PTHR42760:SF123">
    <property type="entry name" value="OXIDOREDUCTASE"/>
    <property type="match status" value="1"/>
</dbReference>
<sequence length="284" mass="28161">MAAGALEGSVALVTGGANGLGRAIVAALADSGAKVGVLDLAPCPLDRPDVLSVVGDVAADGAVDGALAALEERWGPASILVNDAADYPTAGLLEMEPAAWRHVFDVNVTGLFLACRAFVQRYVDAGLTSGRIVSISTGSARSPRPRGAAYASSKAAVETISATLAMELGPLGITSNVVAPGYIDVRGASEANPDRASDELRASLTASIPTGRAGLPADIANAVRFLCLPESDHVNAAVLAVDGGSGAGRFRMPGELTTSGPSAPPTTGSSALPHSAGDPVGAGA</sequence>
<feature type="region of interest" description="Disordered" evidence="3">
    <location>
        <begin position="250"/>
        <end position="284"/>
    </location>
</feature>
<evidence type="ECO:0000313" key="5">
    <source>
        <dbReference type="Proteomes" id="UP000198504"/>
    </source>
</evidence>
<name>A0A1H9H018_9ACTN</name>
<dbReference type="CDD" id="cd05233">
    <property type="entry name" value="SDR_c"/>
    <property type="match status" value="1"/>
</dbReference>
<gene>
    <name evidence="4" type="ORF">SAMN05421756_10472</name>
</gene>
<dbReference type="Proteomes" id="UP000198504">
    <property type="component" value="Unassembled WGS sequence"/>
</dbReference>
<evidence type="ECO:0000256" key="1">
    <source>
        <dbReference type="ARBA" id="ARBA00006484"/>
    </source>
</evidence>
<protein>
    <submittedName>
        <fullName evidence="4">3-oxoacyl-[acyl-carrier protein] reductase</fullName>
    </submittedName>
</protein>
<organism evidence="4 5">
    <name type="scientific">Microlunatus flavus</name>
    <dbReference type="NCBI Taxonomy" id="1036181"/>
    <lineage>
        <taxon>Bacteria</taxon>
        <taxon>Bacillati</taxon>
        <taxon>Actinomycetota</taxon>
        <taxon>Actinomycetes</taxon>
        <taxon>Propionibacteriales</taxon>
        <taxon>Propionibacteriaceae</taxon>
        <taxon>Microlunatus</taxon>
    </lineage>
</organism>
<dbReference type="STRING" id="1036181.SAMN05421756_10472"/>
<dbReference type="InterPro" id="IPR002347">
    <property type="entry name" value="SDR_fam"/>
</dbReference>
<feature type="compositionally biased region" description="Low complexity" evidence="3">
    <location>
        <begin position="256"/>
        <end position="273"/>
    </location>
</feature>
<reference evidence="5" key="1">
    <citation type="submission" date="2016-10" db="EMBL/GenBank/DDBJ databases">
        <authorList>
            <person name="Varghese N."/>
            <person name="Submissions S."/>
        </authorList>
    </citation>
    <scope>NUCLEOTIDE SEQUENCE [LARGE SCALE GENOMIC DNA]</scope>
    <source>
        <strain evidence="5">CGMCC 4.6856</strain>
    </source>
</reference>
<dbReference type="PRINTS" id="PR00080">
    <property type="entry name" value="SDRFAMILY"/>
</dbReference>
<dbReference type="EMBL" id="FOFA01000004">
    <property type="protein sequence ID" value="SEQ55654.1"/>
    <property type="molecule type" value="Genomic_DNA"/>
</dbReference>
<accession>A0A1H9H018</accession>
<dbReference type="GO" id="GO:0030497">
    <property type="term" value="P:fatty acid elongation"/>
    <property type="evidence" value="ECO:0007669"/>
    <property type="project" value="TreeGrafter"/>
</dbReference>
<keyword evidence="5" id="KW-1185">Reference proteome</keyword>
<dbReference type="PRINTS" id="PR00081">
    <property type="entry name" value="GDHRDH"/>
</dbReference>
<dbReference type="PANTHER" id="PTHR42760">
    <property type="entry name" value="SHORT-CHAIN DEHYDROGENASES/REDUCTASES FAMILY MEMBER"/>
    <property type="match status" value="1"/>
</dbReference>
<dbReference type="FunFam" id="3.40.50.720:FF:000084">
    <property type="entry name" value="Short-chain dehydrogenase reductase"/>
    <property type="match status" value="1"/>
</dbReference>
<dbReference type="SUPFAM" id="SSF51735">
    <property type="entry name" value="NAD(P)-binding Rossmann-fold domains"/>
    <property type="match status" value="1"/>
</dbReference>
<evidence type="ECO:0000256" key="2">
    <source>
        <dbReference type="ARBA" id="ARBA00023002"/>
    </source>
</evidence>
<dbReference type="InterPro" id="IPR036291">
    <property type="entry name" value="NAD(P)-bd_dom_sf"/>
</dbReference>
<comment type="similarity">
    <text evidence="1">Belongs to the short-chain dehydrogenases/reductases (SDR) family.</text>
</comment>
<dbReference type="RefSeq" id="WP_170854087.1">
    <property type="nucleotide sequence ID" value="NZ_FOFA01000004.1"/>
</dbReference>
<dbReference type="AlphaFoldDB" id="A0A1H9H018"/>
<dbReference type="Pfam" id="PF13561">
    <property type="entry name" value="adh_short_C2"/>
    <property type="match status" value="1"/>
</dbReference>
<dbReference type="GO" id="GO:0016616">
    <property type="term" value="F:oxidoreductase activity, acting on the CH-OH group of donors, NAD or NADP as acceptor"/>
    <property type="evidence" value="ECO:0007669"/>
    <property type="project" value="TreeGrafter"/>
</dbReference>
<proteinExistence type="inferred from homology"/>
<dbReference type="Gene3D" id="3.40.50.720">
    <property type="entry name" value="NAD(P)-binding Rossmann-like Domain"/>
    <property type="match status" value="1"/>
</dbReference>